<organism evidence="1 2">
    <name type="scientific">Rattus norvegicus</name>
    <name type="common">Rat</name>
    <dbReference type="NCBI Taxonomy" id="10116"/>
    <lineage>
        <taxon>Eukaryota</taxon>
        <taxon>Metazoa</taxon>
        <taxon>Chordata</taxon>
        <taxon>Craniata</taxon>
        <taxon>Vertebrata</taxon>
        <taxon>Euteleostomi</taxon>
        <taxon>Mammalia</taxon>
        <taxon>Eutheria</taxon>
        <taxon>Euarchontoglires</taxon>
        <taxon>Glires</taxon>
        <taxon>Rodentia</taxon>
        <taxon>Myomorpha</taxon>
        <taxon>Muroidea</taxon>
        <taxon>Muridae</taxon>
        <taxon>Murinae</taxon>
        <taxon>Rattus</taxon>
    </lineage>
</organism>
<evidence type="ECO:0000313" key="2">
    <source>
        <dbReference type="Proteomes" id="UP000234681"/>
    </source>
</evidence>
<reference evidence="1 2" key="1">
    <citation type="submission" date="2005-09" db="EMBL/GenBank/DDBJ databases">
        <authorList>
            <person name="Mural R.J."/>
            <person name="Li P.W."/>
            <person name="Adams M.D."/>
            <person name="Amanatides P.G."/>
            <person name="Baden-Tillson H."/>
            <person name="Barnstead M."/>
            <person name="Chin S.H."/>
            <person name="Dew I."/>
            <person name="Evans C.A."/>
            <person name="Ferriera S."/>
            <person name="Flanigan M."/>
            <person name="Fosler C."/>
            <person name="Glodek A."/>
            <person name="Gu Z."/>
            <person name="Holt R.A."/>
            <person name="Jennings D."/>
            <person name="Kraft C.L."/>
            <person name="Lu F."/>
            <person name="Nguyen T."/>
            <person name="Nusskern D.R."/>
            <person name="Pfannkoch C.M."/>
            <person name="Sitter C."/>
            <person name="Sutton G.G."/>
            <person name="Venter J.C."/>
            <person name="Wang Z."/>
            <person name="Woodage T."/>
            <person name="Zheng X.H."/>
            <person name="Zhong F."/>
        </authorList>
    </citation>
    <scope>NUCLEOTIDE SEQUENCE [LARGE SCALE GENOMIC DNA]</scope>
    <source>
        <strain>BN</strain>
        <strain evidence="2">Sprague-Dawley</strain>
    </source>
</reference>
<dbReference type="Proteomes" id="UP000234681">
    <property type="component" value="Chromosome X"/>
</dbReference>
<accession>A6IQ15</accession>
<evidence type="ECO:0000313" key="1">
    <source>
        <dbReference type="EMBL" id="EDL95998.1"/>
    </source>
</evidence>
<name>A6IQ15_RAT</name>
<gene>
    <name evidence="1" type="ORF">rCG_36296</name>
</gene>
<protein>
    <submittedName>
        <fullName evidence="1">RCG36296</fullName>
    </submittedName>
</protein>
<dbReference type="AlphaFoldDB" id="A6IQ15"/>
<dbReference type="EMBL" id="CH473966">
    <property type="protein sequence ID" value="EDL95998.1"/>
    <property type="molecule type" value="Genomic_DNA"/>
</dbReference>
<sequence>MITREEKLHLAQIYNGNETDLFWTSIPENTQASGKDTYLPGRKNQPRMVVYPSVCKCRRNSQINISHYWKSKGTQNLCV</sequence>
<proteinExistence type="predicted"/>